<accession>A0A4R6ZSA8</accession>
<keyword evidence="3" id="KW-1003">Cell membrane</keyword>
<feature type="transmembrane region" description="Helical" evidence="7">
    <location>
        <begin position="277"/>
        <end position="298"/>
    </location>
</feature>
<dbReference type="InterPro" id="IPR052923">
    <property type="entry name" value="UPF0718"/>
</dbReference>
<feature type="transmembrane region" description="Helical" evidence="7">
    <location>
        <begin position="251"/>
        <end position="271"/>
    </location>
</feature>
<keyword evidence="5 7" id="KW-1133">Transmembrane helix</keyword>
<dbReference type="AlphaFoldDB" id="A0A4R6ZSA8"/>
<dbReference type="PANTHER" id="PTHR34184:SF4">
    <property type="entry name" value="UPF0718 PROTEIN YCGR"/>
    <property type="match status" value="1"/>
</dbReference>
<evidence type="ECO:0000256" key="1">
    <source>
        <dbReference type="ARBA" id="ARBA00004651"/>
    </source>
</evidence>
<evidence type="ECO:0000256" key="4">
    <source>
        <dbReference type="ARBA" id="ARBA00022692"/>
    </source>
</evidence>
<comment type="similarity">
    <text evidence="2">Belongs to the UPF0718 family.</text>
</comment>
<feature type="transmembrane region" description="Helical" evidence="7">
    <location>
        <begin position="91"/>
        <end position="114"/>
    </location>
</feature>
<dbReference type="PANTHER" id="PTHR34184">
    <property type="entry name" value="UPF0718 PROTEIN YCGR"/>
    <property type="match status" value="1"/>
</dbReference>
<keyword evidence="6 7" id="KW-0472">Membrane</keyword>
<protein>
    <recommendedName>
        <fullName evidence="10">Permease</fullName>
    </recommendedName>
</protein>
<proteinExistence type="inferred from homology"/>
<gene>
    <name evidence="8" type="ORF">DFP96_101412</name>
</gene>
<feature type="transmembrane region" description="Helical" evidence="7">
    <location>
        <begin position="222"/>
        <end position="239"/>
    </location>
</feature>
<evidence type="ECO:0000256" key="2">
    <source>
        <dbReference type="ARBA" id="ARBA00006386"/>
    </source>
</evidence>
<dbReference type="GO" id="GO:0005886">
    <property type="term" value="C:plasma membrane"/>
    <property type="evidence" value="ECO:0007669"/>
    <property type="project" value="UniProtKB-SubCell"/>
</dbReference>
<evidence type="ECO:0000313" key="8">
    <source>
        <dbReference type="EMBL" id="TDR55475.1"/>
    </source>
</evidence>
<dbReference type="InterPro" id="IPR005524">
    <property type="entry name" value="DUF318"/>
</dbReference>
<feature type="transmembrane region" description="Helical" evidence="7">
    <location>
        <begin position="318"/>
        <end position="336"/>
    </location>
</feature>
<sequence>MFQNLPDSFLQMNTIFISIMIEALPFVLIGVFIAGFIQMFISDAFIAKVMPKNRFLAVIVGSMIGILFPSCECGIVPIVRNLIAKGVPLHAGIAFMLTAPIINPVVLFSTYVAFGSTWEIPLLRVLGSLVVALVVGSAIAYFYKGEGLKEKFMLYETTAERNENIERSEMTAIVGMDAVFTSGSAQTISSVETGHDHHTHATAKLSMKEKVWHTLQHAVDEFFSVGKFLVFGALLAAVMQTYIKTSTLVSIGHGPVLSILLMMVLAFVLSLCSEADAFIGASFRSVFSTQSIVAFLVFGPMLDIKNLMMMLATFKAKFVAFIVIGVTVTVFIYALFI</sequence>
<feature type="transmembrane region" description="Helical" evidence="7">
    <location>
        <begin position="15"/>
        <end position="41"/>
    </location>
</feature>
<keyword evidence="9" id="KW-1185">Reference proteome</keyword>
<evidence type="ECO:0000256" key="7">
    <source>
        <dbReference type="SAM" id="Phobius"/>
    </source>
</evidence>
<dbReference type="Pfam" id="PF03773">
    <property type="entry name" value="ArsP_1"/>
    <property type="match status" value="1"/>
</dbReference>
<feature type="transmembrane region" description="Helical" evidence="7">
    <location>
        <begin position="121"/>
        <end position="143"/>
    </location>
</feature>
<reference evidence="8 9" key="1">
    <citation type="submission" date="2019-03" db="EMBL/GenBank/DDBJ databases">
        <title>Genomic Encyclopedia of Type Strains, Phase III (KMG-III): the genomes of soil and plant-associated and newly described type strains.</title>
        <authorList>
            <person name="Whitman W."/>
        </authorList>
    </citation>
    <scope>NUCLEOTIDE SEQUENCE [LARGE SCALE GENOMIC DNA]</scope>
    <source>
        <strain evidence="8 9">CECT 7972</strain>
    </source>
</reference>
<evidence type="ECO:0000256" key="5">
    <source>
        <dbReference type="ARBA" id="ARBA00022989"/>
    </source>
</evidence>
<evidence type="ECO:0000256" key="3">
    <source>
        <dbReference type="ARBA" id="ARBA00022475"/>
    </source>
</evidence>
<evidence type="ECO:0008006" key="10">
    <source>
        <dbReference type="Google" id="ProtNLM"/>
    </source>
</evidence>
<dbReference type="OrthoDB" id="9810876at2"/>
<feature type="transmembrane region" description="Helical" evidence="7">
    <location>
        <begin position="53"/>
        <end position="79"/>
    </location>
</feature>
<comment type="caution">
    <text evidence="8">The sequence shown here is derived from an EMBL/GenBank/DDBJ whole genome shotgun (WGS) entry which is preliminary data.</text>
</comment>
<dbReference type="RefSeq" id="WP_133619734.1">
    <property type="nucleotide sequence ID" value="NZ_JAASUO010000001.1"/>
</dbReference>
<evidence type="ECO:0000313" key="9">
    <source>
        <dbReference type="Proteomes" id="UP000295558"/>
    </source>
</evidence>
<comment type="subcellular location">
    <subcellularLocation>
        <location evidence="1">Cell membrane</location>
        <topology evidence="1">Multi-pass membrane protein</topology>
    </subcellularLocation>
</comment>
<organism evidence="8 9">
    <name type="scientific">Listeria rocourtiae</name>
    <dbReference type="NCBI Taxonomy" id="647910"/>
    <lineage>
        <taxon>Bacteria</taxon>
        <taxon>Bacillati</taxon>
        <taxon>Bacillota</taxon>
        <taxon>Bacilli</taxon>
        <taxon>Bacillales</taxon>
        <taxon>Listeriaceae</taxon>
        <taxon>Listeria</taxon>
    </lineage>
</organism>
<dbReference type="EMBL" id="SNZK01000001">
    <property type="protein sequence ID" value="TDR55475.1"/>
    <property type="molecule type" value="Genomic_DNA"/>
</dbReference>
<evidence type="ECO:0000256" key="6">
    <source>
        <dbReference type="ARBA" id="ARBA00023136"/>
    </source>
</evidence>
<keyword evidence="4 7" id="KW-0812">Transmembrane</keyword>
<name>A0A4R6ZSA8_9LIST</name>
<dbReference type="Proteomes" id="UP000295558">
    <property type="component" value="Unassembled WGS sequence"/>
</dbReference>